<protein>
    <submittedName>
        <fullName evidence="8">5S rRNA binding protein</fullName>
    </submittedName>
</protein>
<keyword evidence="5" id="KW-0687">Ribonucleoprotein</keyword>
<evidence type="ECO:0000313" key="8">
    <source>
        <dbReference type="EMBL" id="KAK7254322.1"/>
    </source>
</evidence>
<dbReference type="CDD" id="cd00432">
    <property type="entry name" value="Ribosomal_L18_L5e"/>
    <property type="match status" value="1"/>
</dbReference>
<gene>
    <name evidence="8" type="primary">RPL5</name>
    <name evidence="8" type="ORF">SO694_00009433</name>
</gene>
<proteinExistence type="inferred from homology"/>
<evidence type="ECO:0000256" key="5">
    <source>
        <dbReference type="ARBA" id="ARBA00023274"/>
    </source>
</evidence>
<sequence length="323" mass="37210">MPFVKIIKNKAYFKRYQVKYKRRREGKTDYRARKRLITQDKNKYNTPKYRLVVRFSNKYVTCAVHSSELVGDKCIATATSKELGRYGLKVGLKNFAAAYCTGLLVARRLLAKVGLDELYEGNTDPEGEVVKTEVGKKEYYVEELDDDKRPFKCILDVGIQTTTTGNRVFGALKGATDGGLDIPHNYKRFPGYDKESKEFDAEAMKDRIFGAHVSEYMEKLMDEDNAKYQQLFADYIKEGVEPDGMEDLYTSVHEAIREDPSPAEKEEFEVEDREAYKKTPKLTYEERKARVAAKKAEMEEDDEDDEDEDEAEEAEEAPKKADY</sequence>
<evidence type="ECO:0000256" key="6">
    <source>
        <dbReference type="SAM" id="MobiDB-lite"/>
    </source>
</evidence>
<name>A0ABR1GES8_AURAN</name>
<dbReference type="SUPFAM" id="SSF53137">
    <property type="entry name" value="Translational machinery components"/>
    <property type="match status" value="1"/>
</dbReference>
<comment type="similarity">
    <text evidence="2">Belongs to the universal ribosomal protein uL18 family.</text>
</comment>
<accession>A0ABR1GES8</accession>
<evidence type="ECO:0000256" key="1">
    <source>
        <dbReference type="ARBA" id="ARBA00004496"/>
    </source>
</evidence>
<feature type="compositionally biased region" description="Basic and acidic residues" evidence="6">
    <location>
        <begin position="273"/>
        <end position="297"/>
    </location>
</feature>
<organism evidence="8 9">
    <name type="scientific">Aureococcus anophagefferens</name>
    <name type="common">Harmful bloom alga</name>
    <dbReference type="NCBI Taxonomy" id="44056"/>
    <lineage>
        <taxon>Eukaryota</taxon>
        <taxon>Sar</taxon>
        <taxon>Stramenopiles</taxon>
        <taxon>Ochrophyta</taxon>
        <taxon>Pelagophyceae</taxon>
        <taxon>Pelagomonadales</taxon>
        <taxon>Pelagomonadaceae</taxon>
        <taxon>Aureococcus</taxon>
    </lineage>
</organism>
<feature type="domain" description="Large ribosomal subunit protein uL18 C-terminal eukaryotes" evidence="7">
    <location>
        <begin position="245"/>
        <end position="299"/>
    </location>
</feature>
<feature type="compositionally biased region" description="Acidic residues" evidence="6">
    <location>
        <begin position="298"/>
        <end position="315"/>
    </location>
</feature>
<dbReference type="Gene3D" id="3.30.420.100">
    <property type="match status" value="1"/>
</dbReference>
<dbReference type="PANTHER" id="PTHR23410:SF12">
    <property type="entry name" value="LARGE RIBOSOMAL SUBUNIT PROTEIN UL18"/>
    <property type="match status" value="1"/>
</dbReference>
<dbReference type="Pfam" id="PF14204">
    <property type="entry name" value="Ribosomal_L18_c"/>
    <property type="match status" value="1"/>
</dbReference>
<keyword evidence="3" id="KW-0963">Cytoplasm</keyword>
<keyword evidence="9" id="KW-1185">Reference proteome</keyword>
<feature type="region of interest" description="Disordered" evidence="6">
    <location>
        <begin position="258"/>
        <end position="323"/>
    </location>
</feature>
<comment type="caution">
    <text evidence="8">The sequence shown here is derived from an EMBL/GenBank/DDBJ whole genome shotgun (WGS) entry which is preliminary data.</text>
</comment>
<dbReference type="PANTHER" id="PTHR23410">
    <property type="entry name" value="RIBOSOMAL PROTEIN L5-RELATED"/>
    <property type="match status" value="1"/>
</dbReference>
<dbReference type="InterPro" id="IPR057268">
    <property type="entry name" value="Ribosomal_L18"/>
</dbReference>
<evidence type="ECO:0000256" key="4">
    <source>
        <dbReference type="ARBA" id="ARBA00022980"/>
    </source>
</evidence>
<evidence type="ECO:0000256" key="2">
    <source>
        <dbReference type="ARBA" id="ARBA00007116"/>
    </source>
</evidence>
<dbReference type="InterPro" id="IPR025607">
    <property type="entry name" value="Ribosomal_uL18_C_euk"/>
</dbReference>
<reference evidence="8 9" key="1">
    <citation type="submission" date="2024-03" db="EMBL/GenBank/DDBJ databases">
        <title>Aureococcus anophagefferens CCMP1851 and Kratosvirus quantuckense: Draft genome of a second virus-susceptible host strain in the model system.</title>
        <authorList>
            <person name="Chase E."/>
            <person name="Truchon A.R."/>
            <person name="Schepens W."/>
            <person name="Wilhelm S.W."/>
        </authorList>
    </citation>
    <scope>NUCLEOTIDE SEQUENCE [LARGE SCALE GENOMIC DNA]</scope>
    <source>
        <strain evidence="8 9">CCMP1851</strain>
    </source>
</reference>
<comment type="subcellular location">
    <subcellularLocation>
        <location evidence="1">Cytoplasm</location>
    </subcellularLocation>
</comment>
<evidence type="ECO:0000256" key="3">
    <source>
        <dbReference type="ARBA" id="ARBA00022490"/>
    </source>
</evidence>
<dbReference type="Pfam" id="PF17144">
    <property type="entry name" value="Ribosomal_L5e"/>
    <property type="match status" value="1"/>
</dbReference>
<dbReference type="InterPro" id="IPR005485">
    <property type="entry name" value="Rbsml_uL18_euk_arch"/>
</dbReference>
<evidence type="ECO:0000313" key="9">
    <source>
        <dbReference type="Proteomes" id="UP001363151"/>
    </source>
</evidence>
<dbReference type="HAMAP" id="MF_01337_A">
    <property type="entry name" value="Ribosomal_uL18_A"/>
    <property type="match status" value="1"/>
</dbReference>
<keyword evidence="4" id="KW-0689">Ribosomal protein</keyword>
<evidence type="ECO:0000259" key="7">
    <source>
        <dbReference type="Pfam" id="PF14204"/>
    </source>
</evidence>
<dbReference type="PRINTS" id="PR00058">
    <property type="entry name" value="RIBOSOMALL5"/>
</dbReference>
<dbReference type="EMBL" id="JBBJCI010000031">
    <property type="protein sequence ID" value="KAK7254322.1"/>
    <property type="molecule type" value="Genomic_DNA"/>
</dbReference>
<dbReference type="Proteomes" id="UP001363151">
    <property type="component" value="Unassembled WGS sequence"/>
</dbReference>